<dbReference type="InterPro" id="IPR055210">
    <property type="entry name" value="CtpA/B_N"/>
</dbReference>
<dbReference type="InterPro" id="IPR036034">
    <property type="entry name" value="PDZ_sf"/>
</dbReference>
<dbReference type="EMBL" id="NPJF01000026">
    <property type="protein sequence ID" value="OYP55688.1"/>
    <property type="molecule type" value="Genomic_DNA"/>
</dbReference>
<dbReference type="Pfam" id="PF03572">
    <property type="entry name" value="Peptidase_S41"/>
    <property type="match status" value="1"/>
</dbReference>
<dbReference type="Proteomes" id="UP000216189">
    <property type="component" value="Unassembled WGS sequence"/>
</dbReference>
<feature type="signal peptide" evidence="6">
    <location>
        <begin position="1"/>
        <end position="19"/>
    </location>
</feature>
<dbReference type="PANTHER" id="PTHR32060">
    <property type="entry name" value="TAIL-SPECIFIC PROTEASE"/>
    <property type="match status" value="1"/>
</dbReference>
<keyword evidence="6" id="KW-0732">Signal</keyword>
<keyword evidence="3 5" id="KW-0378">Hydrolase</keyword>
<comment type="caution">
    <text evidence="9">The sequence shown here is derived from an EMBL/GenBank/DDBJ whole genome shotgun (WGS) entry which is preliminary data.</text>
</comment>
<keyword evidence="2 5" id="KW-0645">Protease</keyword>
<dbReference type="Gene3D" id="3.90.226.10">
    <property type="entry name" value="2-enoyl-CoA Hydratase, Chain A, domain 1"/>
    <property type="match status" value="1"/>
</dbReference>
<evidence type="ECO:0000256" key="4">
    <source>
        <dbReference type="ARBA" id="ARBA00022825"/>
    </source>
</evidence>
<dbReference type="Gene3D" id="2.30.42.10">
    <property type="match status" value="1"/>
</dbReference>
<accession>A0ABX4EJ41</accession>
<dbReference type="CDD" id="cd07560">
    <property type="entry name" value="Peptidase_S41_CPP"/>
    <property type="match status" value="1"/>
</dbReference>
<dbReference type="Pfam" id="PF13180">
    <property type="entry name" value="PDZ_2"/>
    <property type="match status" value="1"/>
</dbReference>
<protein>
    <submittedName>
        <fullName evidence="9">Peptidase S41</fullName>
    </submittedName>
</protein>
<feature type="domain" description="Tail specific protease" evidence="8">
    <location>
        <begin position="165"/>
        <end position="358"/>
    </location>
</feature>
<evidence type="ECO:0000256" key="2">
    <source>
        <dbReference type="ARBA" id="ARBA00022670"/>
    </source>
</evidence>
<evidence type="ECO:0000259" key="8">
    <source>
        <dbReference type="SMART" id="SM00245"/>
    </source>
</evidence>
<dbReference type="CDD" id="cd06782">
    <property type="entry name" value="cpPDZ_CPP-like"/>
    <property type="match status" value="1"/>
</dbReference>
<evidence type="ECO:0000313" key="9">
    <source>
        <dbReference type="EMBL" id="OYP55688.1"/>
    </source>
</evidence>
<dbReference type="RefSeq" id="WP_094448277.1">
    <property type="nucleotide sequence ID" value="NZ_CP091801.1"/>
</dbReference>
<evidence type="ECO:0000313" key="10">
    <source>
        <dbReference type="Proteomes" id="UP000216189"/>
    </source>
</evidence>
<organism evidence="9 10">
    <name type="scientific">Segatella bryantii</name>
    <name type="common">Prevotella bryantii</name>
    <dbReference type="NCBI Taxonomy" id="77095"/>
    <lineage>
        <taxon>Bacteria</taxon>
        <taxon>Pseudomonadati</taxon>
        <taxon>Bacteroidota</taxon>
        <taxon>Bacteroidia</taxon>
        <taxon>Bacteroidales</taxon>
        <taxon>Prevotellaceae</taxon>
        <taxon>Segatella</taxon>
    </lineage>
</organism>
<dbReference type="SUPFAM" id="SSF52096">
    <property type="entry name" value="ClpP/crotonase"/>
    <property type="match status" value="1"/>
</dbReference>
<gene>
    <name evidence="9" type="ORF">CIK91_04910</name>
</gene>
<sequence length="524" mass="58835">MKKGILSLFLLFMSISAIAQLRLNFGKDSPSRKLQIAEMAINKFYVDSVNEQKLVEDAIQGMLEKLDPHSSYSTAKETKSMNEPLQGNFDGIGVQFNMIEDTLVVIQPVVGGPSEKVGILAGDRIVVVNDTAIAGVKMDRSEIMRRLRGPKGTKVNLKIVRRGTSGLLSFVVTRDKIPLKTVDAFYMIRPGVGYIRLSSFGLTSAKEVLEALTSLQKQGMNSLIFDLQENGGGFLHAAVEIAGQFLPKDDLIVYTKGRVAPREDYKALGGGKMEKGKLVILVDELSASASEIVTGAIQDHDRGIVVGRRSFGKGLVQRPINFEDGSMIRLTIAHYYTPSGRCIQKPYRKGDLKDYEMDLDKRYKHGELVNKDSIHFDETQKFYTLKKHRLVYGGGGIMPDFFVPLDTAKYSKYYRQLVLKGLVINTSLKYIDVHRKSLKASYRDFSTYQRSFKIPQELIDNIIKEGEKAGIKAKDDKEMVKSLPVLKLQLKALIARDIWDMNRYYQIINEDNDVVKKAIEVITN</sequence>
<dbReference type="SMART" id="SM00228">
    <property type="entry name" value="PDZ"/>
    <property type="match status" value="1"/>
</dbReference>
<evidence type="ECO:0000256" key="5">
    <source>
        <dbReference type="RuleBase" id="RU004404"/>
    </source>
</evidence>
<keyword evidence="10" id="KW-1185">Reference proteome</keyword>
<dbReference type="Gene3D" id="3.30.750.44">
    <property type="match status" value="1"/>
</dbReference>
<dbReference type="InterPro" id="IPR004447">
    <property type="entry name" value="Peptidase_S41A"/>
</dbReference>
<dbReference type="InterPro" id="IPR029045">
    <property type="entry name" value="ClpP/crotonase-like_dom_sf"/>
</dbReference>
<dbReference type="Pfam" id="PF22694">
    <property type="entry name" value="CtpB_N-like"/>
    <property type="match status" value="1"/>
</dbReference>
<dbReference type="InterPro" id="IPR005151">
    <property type="entry name" value="Tail-specific_protease"/>
</dbReference>
<dbReference type="PANTHER" id="PTHR32060:SF30">
    <property type="entry name" value="CARBOXY-TERMINAL PROCESSING PROTEASE CTPA"/>
    <property type="match status" value="1"/>
</dbReference>
<comment type="similarity">
    <text evidence="1 5">Belongs to the peptidase S41A family.</text>
</comment>
<proteinExistence type="inferred from homology"/>
<evidence type="ECO:0000256" key="6">
    <source>
        <dbReference type="SAM" id="SignalP"/>
    </source>
</evidence>
<feature type="domain" description="PDZ" evidence="7">
    <location>
        <begin position="90"/>
        <end position="163"/>
    </location>
</feature>
<dbReference type="NCBIfam" id="TIGR00225">
    <property type="entry name" value="prc"/>
    <property type="match status" value="1"/>
</dbReference>
<evidence type="ECO:0000256" key="3">
    <source>
        <dbReference type="ARBA" id="ARBA00022801"/>
    </source>
</evidence>
<dbReference type="InterPro" id="IPR001478">
    <property type="entry name" value="PDZ"/>
</dbReference>
<dbReference type="SMART" id="SM00245">
    <property type="entry name" value="TSPc"/>
    <property type="match status" value="1"/>
</dbReference>
<evidence type="ECO:0000256" key="1">
    <source>
        <dbReference type="ARBA" id="ARBA00009179"/>
    </source>
</evidence>
<dbReference type="SUPFAM" id="SSF50156">
    <property type="entry name" value="PDZ domain-like"/>
    <property type="match status" value="1"/>
</dbReference>
<name>A0ABX4EJ41_SEGBR</name>
<reference evidence="9 10" key="1">
    <citation type="submission" date="2017-08" db="EMBL/GenBank/DDBJ databases">
        <title>Comparative genomics of non-oral Prevotella species.</title>
        <authorList>
            <person name="Accetto T."/>
            <person name="Nograsek B."/>
            <person name="Avgustin G."/>
        </authorList>
    </citation>
    <scope>NUCLEOTIDE SEQUENCE [LARGE SCALE GENOMIC DNA]</scope>
    <source>
        <strain evidence="9 10">TC1-1</strain>
    </source>
</reference>
<feature type="chain" id="PRO_5046247266" evidence="6">
    <location>
        <begin position="20"/>
        <end position="524"/>
    </location>
</feature>
<evidence type="ECO:0000259" key="7">
    <source>
        <dbReference type="SMART" id="SM00228"/>
    </source>
</evidence>
<keyword evidence="4 5" id="KW-0720">Serine protease</keyword>